<dbReference type="InterPro" id="IPR036412">
    <property type="entry name" value="HAD-like_sf"/>
</dbReference>
<keyword evidence="1 2" id="KW-0378">Hydrolase</keyword>
<dbReference type="Gene3D" id="1.10.150.240">
    <property type="entry name" value="Putative phosphatase, domain 2"/>
    <property type="match status" value="1"/>
</dbReference>
<dbReference type="Pfam" id="PF00702">
    <property type="entry name" value="Hydrolase"/>
    <property type="match status" value="1"/>
</dbReference>
<dbReference type="RefSeq" id="WP_386808645.1">
    <property type="nucleotide sequence ID" value="NZ_JBHTMV010000003.1"/>
</dbReference>
<dbReference type="PANTHER" id="PTHR43316">
    <property type="entry name" value="HYDROLASE, HALOACID DELAHOGENASE-RELATED"/>
    <property type="match status" value="1"/>
</dbReference>
<evidence type="ECO:0000313" key="2">
    <source>
        <dbReference type="EMBL" id="MFD1293446.1"/>
    </source>
</evidence>
<evidence type="ECO:0000313" key="3">
    <source>
        <dbReference type="Proteomes" id="UP001597241"/>
    </source>
</evidence>
<dbReference type="SFLD" id="SFLDG01129">
    <property type="entry name" value="C1.5:_HAD__Beta-PGM__Phosphata"/>
    <property type="match status" value="1"/>
</dbReference>
<keyword evidence="3" id="KW-1185">Reference proteome</keyword>
<name>A0ABW3WP36_9FLAO</name>
<comment type="caution">
    <text evidence="2">The sequence shown here is derived from an EMBL/GenBank/DDBJ whole genome shotgun (WGS) entry which is preliminary data.</text>
</comment>
<dbReference type="PANTHER" id="PTHR43316:SF8">
    <property type="entry name" value="HAD FAMILY HYDROLASE"/>
    <property type="match status" value="1"/>
</dbReference>
<dbReference type="InterPro" id="IPR023198">
    <property type="entry name" value="PGP-like_dom2"/>
</dbReference>
<sequence>MNNIQVIAFDADDTLWVNEPYFRATEEAFAKLLKSYLPEEDVNTILFSIEMRNLELYGYGIKGFVLSMVETILKITKGKGDLELVSKVISFGKEMLNKPVELLAGVGEVLKSLNGDYKVVLATKGDLLDQERKLIKSGLEQHFHHIEVMSDKKPKDYKKLLNHLDCAPENFLMVGNSVKSDVLPVLEIGAFAVHVPFHTTWAHEEVSKDENHTFPVVENISEVANLLKGK</sequence>
<dbReference type="EMBL" id="JBHTMV010000003">
    <property type="protein sequence ID" value="MFD1293446.1"/>
    <property type="molecule type" value="Genomic_DNA"/>
</dbReference>
<proteinExistence type="predicted"/>
<gene>
    <name evidence="2" type="ORF">ACFQ5N_06320</name>
</gene>
<dbReference type="InterPro" id="IPR051540">
    <property type="entry name" value="S-2-haloacid_dehalogenase"/>
</dbReference>
<dbReference type="InterPro" id="IPR023214">
    <property type="entry name" value="HAD_sf"/>
</dbReference>
<protein>
    <submittedName>
        <fullName evidence="2">HAD family hydrolase</fullName>
    </submittedName>
</protein>
<accession>A0ABW3WP36</accession>
<dbReference type="SFLD" id="SFLDS00003">
    <property type="entry name" value="Haloacid_Dehalogenase"/>
    <property type="match status" value="1"/>
</dbReference>
<dbReference type="SUPFAM" id="SSF56784">
    <property type="entry name" value="HAD-like"/>
    <property type="match status" value="1"/>
</dbReference>
<dbReference type="Proteomes" id="UP001597241">
    <property type="component" value="Unassembled WGS sequence"/>
</dbReference>
<organism evidence="2 3">
    <name type="scientific">Lutibacter holmesii</name>
    <dbReference type="NCBI Taxonomy" id="1137985"/>
    <lineage>
        <taxon>Bacteria</taxon>
        <taxon>Pseudomonadati</taxon>
        <taxon>Bacteroidota</taxon>
        <taxon>Flavobacteriia</taxon>
        <taxon>Flavobacteriales</taxon>
        <taxon>Flavobacteriaceae</taxon>
        <taxon>Lutibacter</taxon>
    </lineage>
</organism>
<dbReference type="Gene3D" id="3.40.50.1000">
    <property type="entry name" value="HAD superfamily/HAD-like"/>
    <property type="match status" value="1"/>
</dbReference>
<dbReference type="GO" id="GO:0016787">
    <property type="term" value="F:hydrolase activity"/>
    <property type="evidence" value="ECO:0007669"/>
    <property type="project" value="UniProtKB-KW"/>
</dbReference>
<reference evidence="3" key="1">
    <citation type="journal article" date="2019" name="Int. J. Syst. Evol. Microbiol.">
        <title>The Global Catalogue of Microorganisms (GCM) 10K type strain sequencing project: providing services to taxonomists for standard genome sequencing and annotation.</title>
        <authorList>
            <consortium name="The Broad Institute Genomics Platform"/>
            <consortium name="The Broad Institute Genome Sequencing Center for Infectious Disease"/>
            <person name="Wu L."/>
            <person name="Ma J."/>
        </authorList>
    </citation>
    <scope>NUCLEOTIDE SEQUENCE [LARGE SCALE GENOMIC DNA]</scope>
    <source>
        <strain evidence="3">CCUG 62221</strain>
    </source>
</reference>
<evidence type="ECO:0000256" key="1">
    <source>
        <dbReference type="ARBA" id="ARBA00022801"/>
    </source>
</evidence>